<dbReference type="NCBIfam" id="TIGR03889">
    <property type="entry name" value="nitrile_acc"/>
    <property type="match status" value="1"/>
</dbReference>
<dbReference type="SUPFAM" id="SSF50090">
    <property type="entry name" value="Electron transport accessory proteins"/>
    <property type="match status" value="1"/>
</dbReference>
<dbReference type="InterPro" id="IPR049054">
    <property type="entry name" value="CN_hydtase_beta-like_N"/>
</dbReference>
<dbReference type="Proteomes" id="UP000290444">
    <property type="component" value="Unassembled WGS sequence"/>
</dbReference>
<name>A0A4Q1VEE4_9HYPH</name>
<evidence type="ECO:0000259" key="1">
    <source>
        <dbReference type="Pfam" id="PF21006"/>
    </source>
</evidence>
<feature type="domain" description="Nitrile hydratase beta subunit-like N-terminal" evidence="1">
    <location>
        <begin position="18"/>
        <end position="98"/>
    </location>
</feature>
<dbReference type="EMBL" id="MZXX01000009">
    <property type="protein sequence ID" value="RXT50358.1"/>
    <property type="molecule type" value="Genomic_DNA"/>
</dbReference>
<evidence type="ECO:0000313" key="3">
    <source>
        <dbReference type="Proteomes" id="UP000290444"/>
    </source>
</evidence>
<accession>A0A4Q1VEE4</accession>
<gene>
    <name evidence="2" type="ORF">B5V01_05375</name>
</gene>
<reference evidence="2 3" key="1">
    <citation type="submission" date="2017-03" db="EMBL/GenBank/DDBJ databases">
        <authorList>
            <person name="Safronova V.I."/>
            <person name="Sazanova A.L."/>
            <person name="Chirak E.R."/>
        </authorList>
    </citation>
    <scope>NUCLEOTIDE SEQUENCE [LARGE SCALE GENOMIC DNA]</scope>
    <source>
        <strain evidence="2 3">Opo-242</strain>
    </source>
</reference>
<dbReference type="RefSeq" id="WP_164987020.1">
    <property type="nucleotide sequence ID" value="NZ_MZXX01000009.1"/>
</dbReference>
<dbReference type="InterPro" id="IPR023808">
    <property type="entry name" value="Nitrile_Hydratase_acc_put"/>
</dbReference>
<protein>
    <submittedName>
        <fullName evidence="2">Nitrile hydratase accessory protein</fullName>
    </submittedName>
</protein>
<dbReference type="Pfam" id="PF21006">
    <property type="entry name" value="NHase_beta_N"/>
    <property type="match status" value="1"/>
</dbReference>
<proteinExistence type="predicted"/>
<organism evidence="2 3">
    <name type="scientific">Mesorhizobium erdmanii</name>
    <dbReference type="NCBI Taxonomy" id="1777866"/>
    <lineage>
        <taxon>Bacteria</taxon>
        <taxon>Pseudomonadati</taxon>
        <taxon>Pseudomonadota</taxon>
        <taxon>Alphaproteobacteria</taxon>
        <taxon>Hyphomicrobiales</taxon>
        <taxon>Phyllobacteriaceae</taxon>
        <taxon>Mesorhizobium</taxon>
    </lineage>
</organism>
<evidence type="ECO:0000313" key="2">
    <source>
        <dbReference type="EMBL" id="RXT50358.1"/>
    </source>
</evidence>
<comment type="caution">
    <text evidence="2">The sequence shown here is derived from an EMBL/GenBank/DDBJ whole genome shotgun (WGS) entry which is preliminary data.</text>
</comment>
<dbReference type="AlphaFoldDB" id="A0A4Q1VEE4"/>
<dbReference type="InterPro" id="IPR042262">
    <property type="entry name" value="CN_hydtase_beta_C"/>
</dbReference>
<sequence length="121" mass="13004">MSRHEAKATAADLPASLDAPVFAEPWQAEAFAMTVALHDKGLFSWSEWADALSAEVKKPGAAADGHDYYEHWLAALESLLASKGLAAKSDVDAMARAWERAAYATPHGKPILLENDPRATS</sequence>
<dbReference type="InterPro" id="IPR008990">
    <property type="entry name" value="Elect_transpt_acc-like_dom_sf"/>
</dbReference>
<dbReference type="Gene3D" id="1.10.472.20">
    <property type="entry name" value="Nitrile hydratase, beta subunit"/>
    <property type="match status" value="1"/>
</dbReference>